<dbReference type="InterPro" id="IPR004364">
    <property type="entry name" value="Aa-tRNA-synt_II"/>
</dbReference>
<dbReference type="OrthoDB" id="439710at2759"/>
<dbReference type="Pfam" id="PF01336">
    <property type="entry name" value="tRNA_anti-codon"/>
    <property type="match status" value="1"/>
</dbReference>
<evidence type="ECO:0000256" key="3">
    <source>
        <dbReference type="ARBA" id="ARBA00022741"/>
    </source>
</evidence>
<dbReference type="PANTHER" id="PTHR22594:SF5">
    <property type="entry name" value="ASPARTATE--TRNA LIGASE, MITOCHONDRIAL"/>
    <property type="match status" value="1"/>
</dbReference>
<dbReference type="EMBL" id="KZ992592">
    <property type="protein sequence ID" value="RKP08546.1"/>
    <property type="molecule type" value="Genomic_DNA"/>
</dbReference>
<dbReference type="SUPFAM" id="SSF55681">
    <property type="entry name" value="Class II aaRS and biotin synthetases"/>
    <property type="match status" value="1"/>
</dbReference>
<protein>
    <submittedName>
        <fullName evidence="8">tRNA synthetases class II-domain-containing protein</fullName>
    </submittedName>
</protein>
<evidence type="ECO:0000256" key="1">
    <source>
        <dbReference type="ARBA" id="ARBA00006303"/>
    </source>
</evidence>
<dbReference type="InterPro" id="IPR004115">
    <property type="entry name" value="GAD-like_sf"/>
</dbReference>
<evidence type="ECO:0000313" key="9">
    <source>
        <dbReference type="Proteomes" id="UP000271241"/>
    </source>
</evidence>
<gene>
    <name evidence="8" type="ORF">THASP1DRAFT_29657</name>
</gene>
<keyword evidence="5" id="KW-0648">Protein biosynthesis</keyword>
<dbReference type="InterPro" id="IPR006195">
    <property type="entry name" value="aa-tRNA-synth_II"/>
</dbReference>
<dbReference type="NCBIfam" id="NF001750">
    <property type="entry name" value="PRK00476.1"/>
    <property type="match status" value="1"/>
</dbReference>
<sequence>MNRFCTLSRLSTQPGWAARRAAAAILQPGRVHRLHSQSALCRPMGRVGPSTAHVWQTGRRVFSGIASDMHQDIGKEPLFTRRTHECGQLRASDVGQRVVLCGWISHVRQVQMSDKLAFISLRDRMGAVQLVFERQMEDPVSHTSTGMWDALDTLGAEDVLCVTGTVRPRPEGMASKEQSTGQIEVVVDSLERLNAATHLPFTPTSRKLPAEDIRLRYRYIDLRRPALQENLIKRSRIISAARSTLLTEGFLEVETPMLFKSTPEGAREYLVPTRAAGEFFALSQSPQQCKQMLMAAGVDKYFQVAKCFRDEDLRADRQPEFTQLDLELSFVTARQVMELVERVVTAMWRTAYPTSTVVGKPFRVMPFRQAMLQASYSSICGYTMLKYGIDKPDTRFDMRIRQLRGYRPELVTDMLCIKHGAQIVKKDMAAVRAAAGLTGHTKDVEWVRVTADNVQKVRKRCEERLSPGESWDNEGDGQETVTESINVGDLVVYNHRPAKLSGDSTPLGRLRLQAARFLQSKKLLDIDPKRHDFLWVVDFPLFTRDTESGRIQATHHPFTAPVAEDVSMLSSHPDKVRGQHYDLVLNGTEIGGGSIRVHQSDVQRHIMESVLQLTHVETARFEHLLNALASGCPPHGGFAIGLDRMISILCEAPSIRDVIAFPKSAGGKDLTVDCPSTVDAAQLEAVGLAVVPRQL</sequence>
<dbReference type="GO" id="GO:0003676">
    <property type="term" value="F:nucleic acid binding"/>
    <property type="evidence" value="ECO:0007669"/>
    <property type="project" value="InterPro"/>
</dbReference>
<reference evidence="9" key="1">
    <citation type="journal article" date="2018" name="Nat. Microbiol.">
        <title>Leveraging single-cell genomics to expand the fungal tree of life.</title>
        <authorList>
            <person name="Ahrendt S.R."/>
            <person name="Quandt C.A."/>
            <person name="Ciobanu D."/>
            <person name="Clum A."/>
            <person name="Salamov A."/>
            <person name="Andreopoulos B."/>
            <person name="Cheng J.F."/>
            <person name="Woyke T."/>
            <person name="Pelin A."/>
            <person name="Henrissat B."/>
            <person name="Reynolds N.K."/>
            <person name="Benny G.L."/>
            <person name="Smith M.E."/>
            <person name="James T.Y."/>
            <person name="Grigoriev I.V."/>
        </authorList>
    </citation>
    <scope>NUCLEOTIDE SEQUENCE [LARGE SCALE GENOMIC DNA]</scope>
    <source>
        <strain evidence="9">RSA 1356</strain>
    </source>
</reference>
<dbReference type="NCBIfam" id="TIGR00459">
    <property type="entry name" value="aspS_bact"/>
    <property type="match status" value="1"/>
</dbReference>
<keyword evidence="9" id="KW-1185">Reference proteome</keyword>
<evidence type="ECO:0000256" key="4">
    <source>
        <dbReference type="ARBA" id="ARBA00022840"/>
    </source>
</evidence>
<evidence type="ECO:0000259" key="7">
    <source>
        <dbReference type="PROSITE" id="PS50862"/>
    </source>
</evidence>
<dbReference type="InterPro" id="IPR047089">
    <property type="entry name" value="Asp-tRNA-ligase_1_N"/>
</dbReference>
<dbReference type="HAMAP" id="MF_00044">
    <property type="entry name" value="Asp_tRNA_synth_type1"/>
    <property type="match status" value="1"/>
</dbReference>
<dbReference type="InterPro" id="IPR002312">
    <property type="entry name" value="Asp/Asn-tRNA-synth_IIb"/>
</dbReference>
<dbReference type="AlphaFoldDB" id="A0A4P9XR54"/>
<keyword evidence="2" id="KW-0436">Ligase</keyword>
<dbReference type="GO" id="GO:0005524">
    <property type="term" value="F:ATP binding"/>
    <property type="evidence" value="ECO:0007669"/>
    <property type="project" value="UniProtKB-KW"/>
</dbReference>
<dbReference type="InterPro" id="IPR012340">
    <property type="entry name" value="NA-bd_OB-fold"/>
</dbReference>
<dbReference type="InterPro" id="IPR004524">
    <property type="entry name" value="Asp-tRNA-ligase_1"/>
</dbReference>
<dbReference type="InterPro" id="IPR045864">
    <property type="entry name" value="aa-tRNA-synth_II/BPL/LPL"/>
</dbReference>
<accession>A0A4P9XR54</accession>
<evidence type="ECO:0000313" key="8">
    <source>
        <dbReference type="EMBL" id="RKP08546.1"/>
    </source>
</evidence>
<dbReference type="PANTHER" id="PTHR22594">
    <property type="entry name" value="ASPARTYL/LYSYL-TRNA SYNTHETASE"/>
    <property type="match status" value="1"/>
</dbReference>
<dbReference type="GO" id="GO:0006422">
    <property type="term" value="P:aspartyl-tRNA aminoacylation"/>
    <property type="evidence" value="ECO:0007669"/>
    <property type="project" value="TreeGrafter"/>
</dbReference>
<dbReference type="PRINTS" id="PR01042">
    <property type="entry name" value="TRNASYNTHASP"/>
</dbReference>
<dbReference type="PROSITE" id="PS50862">
    <property type="entry name" value="AA_TRNA_LIGASE_II"/>
    <property type="match status" value="1"/>
</dbReference>
<dbReference type="GO" id="GO:0004815">
    <property type="term" value="F:aspartate-tRNA ligase activity"/>
    <property type="evidence" value="ECO:0007669"/>
    <property type="project" value="TreeGrafter"/>
</dbReference>
<dbReference type="Proteomes" id="UP000271241">
    <property type="component" value="Unassembled WGS sequence"/>
</dbReference>
<proteinExistence type="inferred from homology"/>
<dbReference type="CDD" id="cd04317">
    <property type="entry name" value="EcAspRS_like_N"/>
    <property type="match status" value="1"/>
</dbReference>
<keyword evidence="3" id="KW-0547">Nucleotide-binding</keyword>
<keyword evidence="4" id="KW-0067">ATP-binding</keyword>
<keyword evidence="6 8" id="KW-0030">Aminoacyl-tRNA synthetase</keyword>
<name>A0A4P9XR54_9FUNG</name>
<dbReference type="SUPFAM" id="SSF50249">
    <property type="entry name" value="Nucleic acid-binding proteins"/>
    <property type="match status" value="1"/>
</dbReference>
<dbReference type="STRING" id="78915.A0A4P9XR54"/>
<evidence type="ECO:0000256" key="2">
    <source>
        <dbReference type="ARBA" id="ARBA00022598"/>
    </source>
</evidence>
<dbReference type="Gene3D" id="3.30.1360.30">
    <property type="entry name" value="GAD-like domain"/>
    <property type="match status" value="1"/>
</dbReference>
<evidence type="ECO:0000256" key="6">
    <source>
        <dbReference type="ARBA" id="ARBA00023146"/>
    </source>
</evidence>
<evidence type="ECO:0000256" key="5">
    <source>
        <dbReference type="ARBA" id="ARBA00022917"/>
    </source>
</evidence>
<dbReference type="Gene3D" id="2.40.50.140">
    <property type="entry name" value="Nucleic acid-binding proteins"/>
    <property type="match status" value="1"/>
</dbReference>
<feature type="domain" description="Aminoacyl-transfer RNA synthetases class-II family profile" evidence="7">
    <location>
        <begin position="234"/>
        <end position="662"/>
    </location>
</feature>
<dbReference type="Gene3D" id="3.30.930.10">
    <property type="entry name" value="Bira Bifunctional Protein, Domain 2"/>
    <property type="match status" value="1"/>
</dbReference>
<organism evidence="8 9">
    <name type="scientific">Thamnocephalis sphaerospora</name>
    <dbReference type="NCBI Taxonomy" id="78915"/>
    <lineage>
        <taxon>Eukaryota</taxon>
        <taxon>Fungi</taxon>
        <taxon>Fungi incertae sedis</taxon>
        <taxon>Zoopagomycota</taxon>
        <taxon>Zoopagomycotina</taxon>
        <taxon>Zoopagomycetes</taxon>
        <taxon>Zoopagales</taxon>
        <taxon>Sigmoideomycetaceae</taxon>
        <taxon>Thamnocephalis</taxon>
    </lineage>
</organism>
<dbReference type="InterPro" id="IPR004365">
    <property type="entry name" value="NA-bd_OB_tRNA"/>
</dbReference>
<dbReference type="Pfam" id="PF00152">
    <property type="entry name" value="tRNA-synt_2"/>
    <property type="match status" value="1"/>
</dbReference>
<dbReference type="GO" id="GO:0005739">
    <property type="term" value="C:mitochondrion"/>
    <property type="evidence" value="ECO:0007669"/>
    <property type="project" value="TreeGrafter"/>
</dbReference>
<comment type="similarity">
    <text evidence="1">Belongs to the class-II aminoacyl-tRNA synthetase family. Type 1 subfamily.</text>
</comment>